<dbReference type="InterPro" id="IPR032801">
    <property type="entry name" value="PXL2A/B/C"/>
</dbReference>
<dbReference type="Gene3D" id="3.40.30.10">
    <property type="entry name" value="Glutaredoxin"/>
    <property type="match status" value="1"/>
</dbReference>
<name>A0AAE0PJZ5_SORBR</name>
<reference evidence="2" key="1">
    <citation type="journal article" date="2023" name="Mol. Phylogenet. Evol.">
        <title>Genome-scale phylogeny and comparative genomics of the fungal order Sordariales.</title>
        <authorList>
            <person name="Hensen N."/>
            <person name="Bonometti L."/>
            <person name="Westerberg I."/>
            <person name="Brannstrom I.O."/>
            <person name="Guillou S."/>
            <person name="Cros-Aarteil S."/>
            <person name="Calhoun S."/>
            <person name="Haridas S."/>
            <person name="Kuo A."/>
            <person name="Mondo S."/>
            <person name="Pangilinan J."/>
            <person name="Riley R."/>
            <person name="LaButti K."/>
            <person name="Andreopoulos B."/>
            <person name="Lipzen A."/>
            <person name="Chen C."/>
            <person name="Yan M."/>
            <person name="Daum C."/>
            <person name="Ng V."/>
            <person name="Clum A."/>
            <person name="Steindorff A."/>
            <person name="Ohm R.A."/>
            <person name="Martin F."/>
            <person name="Silar P."/>
            <person name="Natvig D.O."/>
            <person name="Lalanne C."/>
            <person name="Gautier V."/>
            <person name="Ament-Velasquez S.L."/>
            <person name="Kruys A."/>
            <person name="Hutchinson M.I."/>
            <person name="Powell A.J."/>
            <person name="Barry K."/>
            <person name="Miller A.N."/>
            <person name="Grigoriev I.V."/>
            <person name="Debuchy R."/>
            <person name="Gladieux P."/>
            <person name="Hiltunen Thoren M."/>
            <person name="Johannesson H."/>
        </authorList>
    </citation>
    <scope>NUCLEOTIDE SEQUENCE</scope>
    <source>
        <strain evidence="2">FGSC 1904</strain>
    </source>
</reference>
<comment type="caution">
    <text evidence="2">The sequence shown here is derived from an EMBL/GenBank/DDBJ whole genome shotgun (WGS) entry which is preliminary data.</text>
</comment>
<dbReference type="Proteomes" id="UP001281003">
    <property type="component" value="Unassembled WGS sequence"/>
</dbReference>
<protein>
    <submittedName>
        <fullName evidence="2">Uncharacterized protein</fullName>
    </submittedName>
</protein>
<evidence type="ECO:0000313" key="3">
    <source>
        <dbReference type="Proteomes" id="UP001281003"/>
    </source>
</evidence>
<dbReference type="EMBL" id="JAUTDP010000003">
    <property type="protein sequence ID" value="KAK3401276.1"/>
    <property type="molecule type" value="Genomic_DNA"/>
</dbReference>
<feature type="compositionally biased region" description="Low complexity" evidence="1">
    <location>
        <begin position="36"/>
        <end position="55"/>
    </location>
</feature>
<sequence>MPIYAGEDGTPQLYTPSSASADITTFPPTNFPLPFPSHQRQLSQHSQQSQYNNSRSKNDSEKHPHEVAPVPQVGGRAPQSEQIRFPAAKPTVILFLRHCGCPFAEKAFRTLTSLSATHPNLHFLAVSHSSPADTDAWVIDVGGEWEADVIVDESRLLYAQWGLGTTSTWYAYKPWALWNTYKLGVAEGIWGRKEKPRAASVGSNDSHGSGKGGKEMSVHERTGGTYSSGSVWQMGGAFAVDRMGFVRWVGVPADASEVPDLKRAVEVLEEQYGGPPGHRRSGSAVSSLKKAKTKTDGKA</sequence>
<accession>A0AAE0PJZ5</accession>
<proteinExistence type="predicted"/>
<gene>
    <name evidence="2" type="ORF">B0T20DRAFT_165037</name>
</gene>
<reference evidence="2" key="2">
    <citation type="submission" date="2023-07" db="EMBL/GenBank/DDBJ databases">
        <authorList>
            <consortium name="Lawrence Berkeley National Laboratory"/>
            <person name="Haridas S."/>
            <person name="Hensen N."/>
            <person name="Bonometti L."/>
            <person name="Westerberg I."/>
            <person name="Brannstrom I.O."/>
            <person name="Guillou S."/>
            <person name="Cros-Aarteil S."/>
            <person name="Calhoun S."/>
            <person name="Kuo A."/>
            <person name="Mondo S."/>
            <person name="Pangilinan J."/>
            <person name="Riley R."/>
            <person name="LaButti K."/>
            <person name="Andreopoulos B."/>
            <person name="Lipzen A."/>
            <person name="Chen C."/>
            <person name="Yanf M."/>
            <person name="Daum C."/>
            <person name="Ng V."/>
            <person name="Clum A."/>
            <person name="Steindorff A."/>
            <person name="Ohm R."/>
            <person name="Martin F."/>
            <person name="Silar P."/>
            <person name="Natvig D."/>
            <person name="Lalanne C."/>
            <person name="Gautier V."/>
            <person name="Ament-velasquez S.L."/>
            <person name="Kruys A."/>
            <person name="Hutchinson M.I."/>
            <person name="Powell A.J."/>
            <person name="Barry K."/>
            <person name="Miller A.N."/>
            <person name="Grigoriev I.V."/>
            <person name="Debuchy R."/>
            <person name="Gladieux P."/>
            <person name="Thoren M.H."/>
            <person name="Johannesson H."/>
        </authorList>
    </citation>
    <scope>NUCLEOTIDE SEQUENCE</scope>
    <source>
        <strain evidence="2">FGSC 1904</strain>
    </source>
</reference>
<organism evidence="2 3">
    <name type="scientific">Sordaria brevicollis</name>
    <dbReference type="NCBI Taxonomy" id="83679"/>
    <lineage>
        <taxon>Eukaryota</taxon>
        <taxon>Fungi</taxon>
        <taxon>Dikarya</taxon>
        <taxon>Ascomycota</taxon>
        <taxon>Pezizomycotina</taxon>
        <taxon>Sordariomycetes</taxon>
        <taxon>Sordariomycetidae</taxon>
        <taxon>Sordariales</taxon>
        <taxon>Sordariaceae</taxon>
        <taxon>Sordaria</taxon>
    </lineage>
</organism>
<feature type="region of interest" description="Disordered" evidence="1">
    <location>
        <begin position="1"/>
        <end position="82"/>
    </location>
</feature>
<evidence type="ECO:0000313" key="2">
    <source>
        <dbReference type="EMBL" id="KAK3401276.1"/>
    </source>
</evidence>
<feature type="region of interest" description="Disordered" evidence="1">
    <location>
        <begin position="269"/>
        <end position="299"/>
    </location>
</feature>
<feature type="compositionally biased region" description="Basic and acidic residues" evidence="1">
    <location>
        <begin position="56"/>
        <end position="66"/>
    </location>
</feature>
<dbReference type="PANTHER" id="PTHR42336:SF2">
    <property type="entry name" value="THIOREDOXIN DOMAIN-CONTAINING PROTEIN"/>
    <property type="match status" value="1"/>
</dbReference>
<feature type="compositionally biased region" description="Polar residues" evidence="1">
    <location>
        <begin position="12"/>
        <end position="23"/>
    </location>
</feature>
<evidence type="ECO:0000256" key="1">
    <source>
        <dbReference type="SAM" id="MobiDB-lite"/>
    </source>
</evidence>
<dbReference type="Pfam" id="PF13911">
    <property type="entry name" value="AhpC-TSA_2"/>
    <property type="match status" value="1"/>
</dbReference>
<dbReference type="PANTHER" id="PTHR42336">
    <property type="entry name" value="THIOREDOXIN DOMAIN-CONTAINING PROTEIN-RELATED"/>
    <property type="match status" value="1"/>
</dbReference>
<keyword evidence="3" id="KW-1185">Reference proteome</keyword>
<feature type="compositionally biased region" description="Basic and acidic residues" evidence="1">
    <location>
        <begin position="212"/>
        <end position="222"/>
    </location>
</feature>
<feature type="region of interest" description="Disordered" evidence="1">
    <location>
        <begin position="194"/>
        <end position="224"/>
    </location>
</feature>
<dbReference type="AlphaFoldDB" id="A0AAE0PJZ5"/>